<name>A0ABV5NN63_9ACTN</name>
<comment type="caution">
    <text evidence="1">The sequence shown here is derived from an EMBL/GenBank/DDBJ whole genome shotgun (WGS) entry which is preliminary data.</text>
</comment>
<accession>A0ABV5NN63</accession>
<dbReference type="Proteomes" id="UP001589568">
    <property type="component" value="Unassembled WGS sequence"/>
</dbReference>
<proteinExistence type="predicted"/>
<organism evidence="1 2">
    <name type="scientific">Nonomuraea salmonea</name>
    <dbReference type="NCBI Taxonomy" id="46181"/>
    <lineage>
        <taxon>Bacteria</taxon>
        <taxon>Bacillati</taxon>
        <taxon>Actinomycetota</taxon>
        <taxon>Actinomycetes</taxon>
        <taxon>Streptosporangiales</taxon>
        <taxon>Streptosporangiaceae</taxon>
        <taxon>Nonomuraea</taxon>
    </lineage>
</organism>
<evidence type="ECO:0000313" key="2">
    <source>
        <dbReference type="Proteomes" id="UP001589568"/>
    </source>
</evidence>
<dbReference type="EMBL" id="JBHMCF010000015">
    <property type="protein sequence ID" value="MFB9471748.1"/>
    <property type="molecule type" value="Genomic_DNA"/>
</dbReference>
<evidence type="ECO:0008006" key="3">
    <source>
        <dbReference type="Google" id="ProtNLM"/>
    </source>
</evidence>
<keyword evidence="2" id="KW-1185">Reference proteome</keyword>
<dbReference type="RefSeq" id="WP_345391581.1">
    <property type="nucleotide sequence ID" value="NZ_BAAAXS010000001.1"/>
</dbReference>
<reference evidence="1 2" key="1">
    <citation type="submission" date="2024-09" db="EMBL/GenBank/DDBJ databases">
        <authorList>
            <person name="Sun Q."/>
            <person name="Mori K."/>
        </authorList>
    </citation>
    <scope>NUCLEOTIDE SEQUENCE [LARGE SCALE GENOMIC DNA]</scope>
    <source>
        <strain evidence="1 2">JCM 3324</strain>
    </source>
</reference>
<evidence type="ECO:0000313" key="1">
    <source>
        <dbReference type="EMBL" id="MFB9471748.1"/>
    </source>
</evidence>
<gene>
    <name evidence="1" type="ORF">ACFFR3_19685</name>
</gene>
<sequence>MSAVMVLACSLIGCTSGYEGMYGGGQVCVDRAKQENALYLKAVSAVLPSGKRRSVDEWNGCDSANNGASLSVLVSPEFRHEELWKAFVEAGWSPASKACTPRCTEFQLVDQVDQRLIGIAIEEITDTAPEGQQEGLWVNVTAADSCWDDRGYRCS</sequence>
<protein>
    <recommendedName>
        <fullName evidence="3">Lipoprotein</fullName>
    </recommendedName>
</protein>